<organism evidence="2 3">
    <name type="scientific">Timema podura</name>
    <name type="common">Walking stick</name>
    <dbReference type="NCBI Taxonomy" id="61482"/>
    <lineage>
        <taxon>Eukaryota</taxon>
        <taxon>Metazoa</taxon>
        <taxon>Ecdysozoa</taxon>
        <taxon>Arthropoda</taxon>
        <taxon>Hexapoda</taxon>
        <taxon>Insecta</taxon>
        <taxon>Pterygota</taxon>
        <taxon>Neoptera</taxon>
        <taxon>Polyneoptera</taxon>
        <taxon>Phasmatodea</taxon>
        <taxon>Timematodea</taxon>
        <taxon>Timematoidea</taxon>
        <taxon>Timematidae</taxon>
        <taxon>Timema</taxon>
    </lineage>
</organism>
<proteinExistence type="predicted"/>
<sequence length="130" mass="14593">GLQKREELLSKCKVLEFFLSDGVESDIRGAELCEELISIKDLMPSKDGGSKMQSMSSENSTMYFPPIPPALPLEPLLVNKPLITNYSSPMDPQEELLEARDKLRLREGLKEAPRILSYKYVAPILQDGPK</sequence>
<name>A0ABN7PE78_TIMPD</name>
<evidence type="ECO:0000313" key="2">
    <source>
        <dbReference type="EMBL" id="CAG2063858.1"/>
    </source>
</evidence>
<feature type="non-terminal residue" evidence="2">
    <location>
        <position position="1"/>
    </location>
</feature>
<feature type="compositionally biased region" description="Polar residues" evidence="1">
    <location>
        <begin position="51"/>
        <end position="62"/>
    </location>
</feature>
<reference evidence="2" key="1">
    <citation type="submission" date="2021-03" db="EMBL/GenBank/DDBJ databases">
        <authorList>
            <person name="Tran Van P."/>
        </authorList>
    </citation>
    <scope>NUCLEOTIDE SEQUENCE</scope>
</reference>
<keyword evidence="3" id="KW-1185">Reference proteome</keyword>
<dbReference type="Proteomes" id="UP001153148">
    <property type="component" value="Unassembled WGS sequence"/>
</dbReference>
<accession>A0ABN7PE78</accession>
<feature type="region of interest" description="Disordered" evidence="1">
    <location>
        <begin position="44"/>
        <end position="63"/>
    </location>
</feature>
<dbReference type="EMBL" id="CAJPIN010029758">
    <property type="protein sequence ID" value="CAG2063858.1"/>
    <property type="molecule type" value="Genomic_DNA"/>
</dbReference>
<gene>
    <name evidence="2" type="ORF">TPAB3V08_LOCUS10805</name>
</gene>
<comment type="caution">
    <text evidence="2">The sequence shown here is derived from an EMBL/GenBank/DDBJ whole genome shotgun (WGS) entry which is preliminary data.</text>
</comment>
<protein>
    <submittedName>
        <fullName evidence="2">Uncharacterized protein</fullName>
    </submittedName>
</protein>
<evidence type="ECO:0000256" key="1">
    <source>
        <dbReference type="SAM" id="MobiDB-lite"/>
    </source>
</evidence>
<evidence type="ECO:0000313" key="3">
    <source>
        <dbReference type="Proteomes" id="UP001153148"/>
    </source>
</evidence>